<evidence type="ECO:0000313" key="3">
    <source>
        <dbReference type="Proteomes" id="UP001373159"/>
    </source>
</evidence>
<evidence type="ECO:0000256" key="1">
    <source>
        <dbReference type="SAM" id="Phobius"/>
    </source>
</evidence>
<keyword evidence="3" id="KW-1185">Reference proteome</keyword>
<reference evidence="2 3" key="1">
    <citation type="submission" date="2024-02" db="EMBL/GenBank/DDBJ databases">
        <title>Bifidobacterium honeyensis sp. nov., isolated from the comb honey.</title>
        <authorList>
            <person name="Liu W."/>
            <person name="Li Y."/>
        </authorList>
    </citation>
    <scope>NUCLEOTIDE SEQUENCE [LARGE SCALE GENOMIC DNA]</scope>
    <source>
        <strain evidence="2 3">IMAU50988</strain>
    </source>
</reference>
<evidence type="ECO:0008006" key="4">
    <source>
        <dbReference type="Google" id="ProtNLM"/>
    </source>
</evidence>
<feature type="transmembrane region" description="Helical" evidence="1">
    <location>
        <begin position="96"/>
        <end position="115"/>
    </location>
</feature>
<name>A0ABU8ZQD3_9BIFI</name>
<keyword evidence="1" id="KW-1133">Transmembrane helix</keyword>
<dbReference type="EMBL" id="JBANBB010000001">
    <property type="protein sequence ID" value="MEK0307068.1"/>
    <property type="molecule type" value="Genomic_DNA"/>
</dbReference>
<comment type="caution">
    <text evidence="2">The sequence shown here is derived from an EMBL/GenBank/DDBJ whole genome shotgun (WGS) entry which is preliminary data.</text>
</comment>
<protein>
    <recommendedName>
        <fullName evidence="4">DUF2975 domain-containing protein</fullName>
    </recommendedName>
</protein>
<feature type="transmembrane region" description="Helical" evidence="1">
    <location>
        <begin position="121"/>
        <end position="144"/>
    </location>
</feature>
<gene>
    <name evidence="2" type="ORF">V8P97_06290</name>
</gene>
<dbReference type="RefSeq" id="WP_340469645.1">
    <property type="nucleotide sequence ID" value="NZ_JBANBB010000001.1"/>
</dbReference>
<organism evidence="2 3">
    <name type="scientific">Bifidobacterium favimelis</name>
    <dbReference type="NCBI Taxonomy" id="3122979"/>
    <lineage>
        <taxon>Bacteria</taxon>
        <taxon>Bacillati</taxon>
        <taxon>Actinomycetota</taxon>
        <taxon>Actinomycetes</taxon>
        <taxon>Bifidobacteriales</taxon>
        <taxon>Bifidobacteriaceae</taxon>
        <taxon>Bifidobacterium</taxon>
    </lineage>
</organism>
<proteinExistence type="predicted"/>
<keyword evidence="1" id="KW-0472">Membrane</keyword>
<feature type="transmembrane region" description="Helical" evidence="1">
    <location>
        <begin position="12"/>
        <end position="31"/>
    </location>
</feature>
<sequence length="165" mass="17623">MQIDKRIRKSVIVLQALFILGIIIAAFYAYNDVDLAYQDYAYSAAVSSTKPLFIISLVIGALTASLVVLVAGNILDGLIVSAPAQTTRKRLSALRNLFGFAIAYSLFAYIAFSVMSGEGHISLVLAEVMIVAISAGCMTLITFWMNRIQEAPNTGKVPGKAAATA</sequence>
<evidence type="ECO:0000313" key="2">
    <source>
        <dbReference type="EMBL" id="MEK0307068.1"/>
    </source>
</evidence>
<keyword evidence="1" id="KW-0812">Transmembrane</keyword>
<dbReference type="Proteomes" id="UP001373159">
    <property type="component" value="Unassembled WGS sequence"/>
</dbReference>
<accession>A0ABU8ZQD3</accession>
<feature type="transmembrane region" description="Helical" evidence="1">
    <location>
        <begin position="51"/>
        <end position="75"/>
    </location>
</feature>